<dbReference type="STRING" id="553611.GCA_001557755_03389"/>
<comment type="similarity">
    <text evidence="1 5">Belongs to the thiolase-like superfamily. Thiolase family.</text>
</comment>
<sequence>MARVFIVAAKRTPIGSFGGALKSVTAAELGAAAIKGALAETSIPVEAIDEVIFGNVVGAGQGMGPGRQAALKAGIPNEVPAYTLNMVCGSGMKAVMDAAAHIKAGDADIVVAAGAENMSQIPFCASSKIRDGQKMGNLELSDLLITDGLTDAFNNYHMGVTAENVVEKVGLTREQQDNFALASQQKAVAAIEQGKFVDEITPVEVVGRRETVVVDTDEYPKQNASIEGLAKLRPAFKRDGSVTAGNASGINDGGSAIIVVSEAAVNKYNLTPLAEIESYAQAGIAPEIMGLGPVPAVLKALDKAQLSIDKVERLEFNEAFAGQALGVLYEVAKETNAKVEDLVERANVNGGAIALGHPLGASGNRILVSLLHEMRRREDQYGIATLCVGGGMGTAVILKRV</sequence>
<dbReference type="EC" id="2.3.1.9" evidence="9"/>
<dbReference type="Gene3D" id="3.40.47.10">
    <property type="match status" value="2"/>
</dbReference>
<feature type="active site" description="Proton acceptor" evidence="4">
    <location>
        <position position="387"/>
    </location>
</feature>
<accession>A0A2T3ME54</accession>
<dbReference type="EMBL" id="PYOJ01000005">
    <property type="protein sequence ID" value="PSV91830.1"/>
    <property type="molecule type" value="Genomic_DNA"/>
</dbReference>
<feature type="active site" description="Proton acceptor" evidence="4">
    <location>
        <position position="357"/>
    </location>
</feature>
<dbReference type="Proteomes" id="UP000241566">
    <property type="component" value="Unassembled WGS sequence"/>
</dbReference>
<keyword evidence="11" id="KW-1185">Reference proteome</keyword>
<name>A0A2T3ME54_PHOLE</name>
<keyword evidence="2 5" id="KW-0808">Transferase</keyword>
<dbReference type="InterPro" id="IPR020610">
    <property type="entry name" value="Thiolase_AS"/>
</dbReference>
<dbReference type="GO" id="GO:0003985">
    <property type="term" value="F:acetyl-CoA C-acetyltransferase activity"/>
    <property type="evidence" value="ECO:0007669"/>
    <property type="project" value="UniProtKB-EC"/>
</dbReference>
<evidence type="ECO:0000256" key="5">
    <source>
        <dbReference type="RuleBase" id="RU003557"/>
    </source>
</evidence>
<evidence type="ECO:0000313" key="9">
    <source>
        <dbReference type="EMBL" id="PSV91830.1"/>
    </source>
</evidence>
<dbReference type="Pfam" id="PF00108">
    <property type="entry name" value="Thiolase_N"/>
    <property type="match status" value="1"/>
</dbReference>
<dbReference type="InterPro" id="IPR016039">
    <property type="entry name" value="Thiolase-like"/>
</dbReference>
<evidence type="ECO:0000313" key="8">
    <source>
        <dbReference type="EMBL" id="PSV76423.1"/>
    </source>
</evidence>
<dbReference type="InterPro" id="IPR020616">
    <property type="entry name" value="Thiolase_N"/>
</dbReference>
<dbReference type="InterPro" id="IPR020613">
    <property type="entry name" value="Thiolase_CS"/>
</dbReference>
<feature type="active site" description="Acyl-thioester intermediate" evidence="4">
    <location>
        <position position="88"/>
    </location>
</feature>
<dbReference type="PROSITE" id="PS00098">
    <property type="entry name" value="THIOLASE_1"/>
    <property type="match status" value="1"/>
</dbReference>
<comment type="caution">
    <text evidence="9">The sequence shown here is derived from an EMBL/GenBank/DDBJ whole genome shotgun (WGS) entry which is preliminary data.</text>
</comment>
<proteinExistence type="inferred from homology"/>
<protein>
    <submittedName>
        <fullName evidence="9">Acetyl-CoA C-acetyltransferase</fullName>
        <ecNumber evidence="9">2.3.1.9</ecNumber>
    </submittedName>
</protein>
<dbReference type="AlphaFoldDB" id="A0A2T3ME54"/>
<feature type="domain" description="Thiolase N-terminal" evidence="6">
    <location>
        <begin position="4"/>
        <end position="262"/>
    </location>
</feature>
<evidence type="ECO:0000256" key="2">
    <source>
        <dbReference type="ARBA" id="ARBA00022679"/>
    </source>
</evidence>
<evidence type="ECO:0000259" key="6">
    <source>
        <dbReference type="Pfam" id="PF00108"/>
    </source>
</evidence>
<evidence type="ECO:0000256" key="3">
    <source>
        <dbReference type="ARBA" id="ARBA00023315"/>
    </source>
</evidence>
<evidence type="ECO:0000259" key="7">
    <source>
        <dbReference type="Pfam" id="PF02803"/>
    </source>
</evidence>
<dbReference type="NCBIfam" id="TIGR01930">
    <property type="entry name" value="AcCoA-C-Actrans"/>
    <property type="match status" value="1"/>
</dbReference>
<dbReference type="PANTHER" id="PTHR18919:SF164">
    <property type="entry name" value="ACETYL-COA ACETYLTRANSFERASE"/>
    <property type="match status" value="1"/>
</dbReference>
<dbReference type="CDD" id="cd00751">
    <property type="entry name" value="thiolase"/>
    <property type="match status" value="1"/>
</dbReference>
<dbReference type="Proteomes" id="UP000240410">
    <property type="component" value="Unassembled WGS sequence"/>
</dbReference>
<reference evidence="9 10" key="1">
    <citation type="submission" date="2018-03" db="EMBL/GenBank/DDBJ databases">
        <title>Whole genome sequencing of Histamine producing bacteria.</title>
        <authorList>
            <person name="Butler K."/>
        </authorList>
    </citation>
    <scope>NUCLEOTIDE SEQUENCE [LARGE SCALE GENOMIC DNA]</scope>
    <source>
        <strain evidence="8 11">ATCC 25521</strain>
        <strain evidence="9 10">ATCC 33979</strain>
    </source>
</reference>
<dbReference type="OrthoDB" id="8951704at2"/>
<dbReference type="InterPro" id="IPR002155">
    <property type="entry name" value="Thiolase"/>
</dbReference>
<dbReference type="SUPFAM" id="SSF53901">
    <property type="entry name" value="Thiolase-like"/>
    <property type="match status" value="2"/>
</dbReference>
<dbReference type="InterPro" id="IPR020617">
    <property type="entry name" value="Thiolase_C"/>
</dbReference>
<dbReference type="PIRSF" id="PIRSF000429">
    <property type="entry name" value="Ac-CoA_Ac_transf"/>
    <property type="match status" value="1"/>
</dbReference>
<dbReference type="EMBL" id="PYOI01000057">
    <property type="protein sequence ID" value="PSV76423.1"/>
    <property type="molecule type" value="Genomic_DNA"/>
</dbReference>
<feature type="domain" description="Thiolase C-terminal" evidence="7">
    <location>
        <begin position="270"/>
        <end position="399"/>
    </location>
</feature>
<dbReference type="FunFam" id="3.40.47.10:FF:000010">
    <property type="entry name" value="Acetyl-CoA acetyltransferase (Thiolase)"/>
    <property type="match status" value="1"/>
</dbReference>
<gene>
    <name evidence="9" type="ORF">CTM89_06050</name>
    <name evidence="8" type="ORF">CTM94_20545</name>
</gene>
<dbReference type="Pfam" id="PF02803">
    <property type="entry name" value="Thiolase_C"/>
    <property type="match status" value="1"/>
</dbReference>
<evidence type="ECO:0000313" key="11">
    <source>
        <dbReference type="Proteomes" id="UP000241566"/>
    </source>
</evidence>
<evidence type="ECO:0000256" key="4">
    <source>
        <dbReference type="PIRSR" id="PIRSR000429-1"/>
    </source>
</evidence>
<dbReference type="PROSITE" id="PS00737">
    <property type="entry name" value="THIOLASE_2"/>
    <property type="match status" value="1"/>
</dbReference>
<evidence type="ECO:0000313" key="10">
    <source>
        <dbReference type="Proteomes" id="UP000240410"/>
    </source>
</evidence>
<keyword evidence="3 5" id="KW-0012">Acyltransferase</keyword>
<dbReference type="PANTHER" id="PTHR18919">
    <property type="entry name" value="ACETYL-COA C-ACYLTRANSFERASE"/>
    <property type="match status" value="1"/>
</dbReference>
<dbReference type="PROSITE" id="PS00099">
    <property type="entry name" value="THIOLASE_3"/>
    <property type="match status" value="1"/>
</dbReference>
<organism evidence="9 10">
    <name type="scientific">Photobacterium leiognathi</name>
    <dbReference type="NCBI Taxonomy" id="553611"/>
    <lineage>
        <taxon>Bacteria</taxon>
        <taxon>Pseudomonadati</taxon>
        <taxon>Pseudomonadota</taxon>
        <taxon>Gammaproteobacteria</taxon>
        <taxon>Vibrionales</taxon>
        <taxon>Vibrionaceae</taxon>
        <taxon>Photobacterium</taxon>
    </lineage>
</organism>
<evidence type="ECO:0000256" key="1">
    <source>
        <dbReference type="ARBA" id="ARBA00010982"/>
    </source>
</evidence>
<dbReference type="GO" id="GO:0044281">
    <property type="term" value="P:small molecule metabolic process"/>
    <property type="evidence" value="ECO:0007669"/>
    <property type="project" value="UniProtKB-ARBA"/>
</dbReference>
<dbReference type="InterPro" id="IPR020615">
    <property type="entry name" value="Thiolase_acyl_enz_int_AS"/>
</dbReference>
<dbReference type="RefSeq" id="WP_045066290.1">
    <property type="nucleotide sequence ID" value="NZ_CP131599.1"/>
</dbReference>